<dbReference type="SUPFAM" id="SSF55961">
    <property type="entry name" value="Bet v1-like"/>
    <property type="match status" value="1"/>
</dbReference>
<proteinExistence type="predicted"/>
<dbReference type="InterPro" id="IPR019587">
    <property type="entry name" value="Polyketide_cyclase/dehydratase"/>
</dbReference>
<dbReference type="InterPro" id="IPR023393">
    <property type="entry name" value="START-like_dom_sf"/>
</dbReference>
<reference evidence="1 2" key="1">
    <citation type="submission" date="2016-10" db="EMBL/GenBank/DDBJ databases">
        <authorList>
            <person name="de Groot N.N."/>
        </authorList>
    </citation>
    <scope>NUCLEOTIDE SEQUENCE [LARGE SCALE GENOMIC DNA]</scope>
    <source>
        <strain evidence="1 2">CGMCC 4.6858</strain>
    </source>
</reference>
<dbReference type="Gene3D" id="3.30.530.20">
    <property type="match status" value="1"/>
</dbReference>
<protein>
    <submittedName>
        <fullName evidence="1">Polyketide cyclase / dehydrase and lipid transport</fullName>
    </submittedName>
</protein>
<sequence length="137" mass="14654">MVHFRVSPEAAFDYLVEPANRPAWQSSLARVEDVSPGPAVGQTWVDVTTPGLRPQMETTALDRPHRWTERGTWRGFSAELTLDFAPAPGGCEVEPTMTLRATGLAAPLARALSAAAPYAVRSDLKRAARLLAAGDGG</sequence>
<dbReference type="AlphaFoldDB" id="A0A1G6XY67"/>
<keyword evidence="2" id="KW-1185">Reference proteome</keyword>
<name>A0A1G6XY67_9ACTN</name>
<organism evidence="1 2">
    <name type="scientific">Nocardioides lianchengensis</name>
    <dbReference type="NCBI Taxonomy" id="1045774"/>
    <lineage>
        <taxon>Bacteria</taxon>
        <taxon>Bacillati</taxon>
        <taxon>Actinomycetota</taxon>
        <taxon>Actinomycetes</taxon>
        <taxon>Propionibacteriales</taxon>
        <taxon>Nocardioidaceae</taxon>
        <taxon>Nocardioides</taxon>
    </lineage>
</organism>
<dbReference type="Proteomes" id="UP000199034">
    <property type="component" value="Unassembled WGS sequence"/>
</dbReference>
<evidence type="ECO:0000313" key="1">
    <source>
        <dbReference type="EMBL" id="SDD83154.1"/>
    </source>
</evidence>
<evidence type="ECO:0000313" key="2">
    <source>
        <dbReference type="Proteomes" id="UP000199034"/>
    </source>
</evidence>
<dbReference type="STRING" id="1045774.SAMN05421872_111132"/>
<dbReference type="EMBL" id="FMZM01000011">
    <property type="protein sequence ID" value="SDD83154.1"/>
    <property type="molecule type" value="Genomic_DNA"/>
</dbReference>
<dbReference type="OrthoDB" id="7838135at2"/>
<gene>
    <name evidence="1" type="ORF">SAMN05421872_111132</name>
</gene>
<dbReference type="RefSeq" id="WP_090859882.1">
    <property type="nucleotide sequence ID" value="NZ_FMZM01000011.1"/>
</dbReference>
<dbReference type="Pfam" id="PF10604">
    <property type="entry name" value="Polyketide_cyc2"/>
    <property type="match status" value="1"/>
</dbReference>
<accession>A0A1G6XY67</accession>